<evidence type="ECO:0000313" key="3">
    <source>
        <dbReference type="EMBL" id="KIM14086.1"/>
    </source>
</evidence>
<protein>
    <submittedName>
        <fullName evidence="3">Lipoprotein</fullName>
    </submittedName>
</protein>
<feature type="compositionally biased region" description="Low complexity" evidence="1">
    <location>
        <begin position="38"/>
        <end position="47"/>
    </location>
</feature>
<keyword evidence="3" id="KW-0449">Lipoprotein</keyword>
<name>A0A0C3A3M5_MYCCA</name>
<proteinExistence type="predicted"/>
<dbReference type="Proteomes" id="UP000031975">
    <property type="component" value="Unassembled WGS sequence"/>
</dbReference>
<evidence type="ECO:0000256" key="2">
    <source>
        <dbReference type="SAM" id="SignalP"/>
    </source>
</evidence>
<keyword evidence="2" id="KW-0732">Signal</keyword>
<dbReference type="AlphaFoldDB" id="A0A0C3A3M5"/>
<feature type="chain" id="PRO_5002172202" evidence="2">
    <location>
        <begin position="24"/>
        <end position="799"/>
    </location>
</feature>
<dbReference type="RefSeq" id="WP_268988293.1">
    <property type="nucleotide sequence ID" value="NZ_JXQB01000001.1"/>
</dbReference>
<feature type="compositionally biased region" description="Basic and acidic residues" evidence="1">
    <location>
        <begin position="27"/>
        <end position="37"/>
    </location>
</feature>
<sequence>MKKLLKVLTVVGFSALAAAPVVACEKKDNKTPNKDDSSNQNNNSNNKQKNELIQKFNNEVRNVYNGTVRPFVISRTAFLSKDSENKNFFSRESLYELDNEKNVNKDSDGYHGFYENLVQDRKNEFEKTLRTVLDVNSAVNKFKEKILSLGVDKYRTILGGFNNNKWIKGIKFRLTDSKMKFFEEKGSFDSTIQVGLDFQYQYKDSADQVKTETISDDFVINISSEEAIIKLVNDIKKSWVDLLLLDSNNLLKVDFERLKRFLGENQVLTAQDLLTTVTNNYKSAISKYNEVLAEEVREKISKYFIKNSENKVVKNLLLSFKDQNQKTDVEKNNTELNIGPLERSHYNAKGESGTLEKDSYDLLHLYFGEVKNGQEINLLNTKTGDEQLAKDLINPWVEKMANYKTEFKQTLANIASGFVNEDKLLEFNNKLEKDNVLKDLFKSSTSIESFDLKGLQLKLENGYVHDLGNISFSYVVEIDKNDEKLNFENLENLKSEGYKKSAVFDAYYKGIEVMLDQFHKFYGIQKAHPDYKTSEPSYPLKRLLFNMTGKPSSLKDSENSDFNIWDEWEKYLNQTENNRIDDWTSFYSLDFDVDVKKVKEEHLVSNMLGIKNFKVFQDQAKQHEYEQEIYYENESYQRSYEKNNLNVTFPKGIVTKGRRNTHLEFGLLTDLLNFKLKVAEGFTYYTLGAVTIIGKLDDQNGNQDGNKPDGNQDGNKPDGNQDGNKPDGNQDGNKPDGNQDGNKPDGNQDGNKPDGNQDGNKPDGNQDGNKPDGNQDGNKPDGNQDGNKPDGNQDGNNQK</sequence>
<feature type="region of interest" description="Disordered" evidence="1">
    <location>
        <begin position="699"/>
        <end position="799"/>
    </location>
</feature>
<comment type="caution">
    <text evidence="3">The sequence shown here is derived from an EMBL/GenBank/DDBJ whole genome shotgun (WGS) entry which is preliminary data.</text>
</comment>
<feature type="signal peptide" evidence="2">
    <location>
        <begin position="1"/>
        <end position="23"/>
    </location>
</feature>
<evidence type="ECO:0000256" key="1">
    <source>
        <dbReference type="SAM" id="MobiDB-lite"/>
    </source>
</evidence>
<evidence type="ECO:0000313" key="4">
    <source>
        <dbReference type="Proteomes" id="UP000031975"/>
    </source>
</evidence>
<dbReference type="EMBL" id="JXQB01000001">
    <property type="protein sequence ID" value="KIM14086.1"/>
    <property type="molecule type" value="Genomic_DNA"/>
</dbReference>
<accession>A0A0C3A3M5</accession>
<gene>
    <name evidence="3" type="ORF">MCGM508_03380</name>
</gene>
<organism evidence="3 4">
    <name type="scientific">Mycoplasma capricolum subsp. capricolum</name>
    <dbReference type="NCBI Taxonomy" id="40479"/>
    <lineage>
        <taxon>Bacteria</taxon>
        <taxon>Bacillati</taxon>
        <taxon>Mycoplasmatota</taxon>
        <taxon>Mollicutes</taxon>
        <taxon>Mycoplasmataceae</taxon>
        <taxon>Mycoplasma</taxon>
    </lineage>
</organism>
<reference evidence="3 4" key="1">
    <citation type="submission" date="2015-01" db="EMBL/GenBank/DDBJ databases">
        <title>Draft Genome Sequence of Mycoplasma capricolum subsp. capricolum str. GM508D.</title>
        <authorList>
            <person name="Calcutt M.J."/>
            <person name="Foecking M.F."/>
        </authorList>
    </citation>
    <scope>NUCLEOTIDE SEQUENCE [LARGE SCALE GENOMIC DNA]</scope>
    <source>
        <strain evidence="3 4">GM508D</strain>
    </source>
</reference>
<feature type="region of interest" description="Disordered" evidence="1">
    <location>
        <begin position="27"/>
        <end position="48"/>
    </location>
</feature>